<keyword evidence="2" id="KW-0812">Transmembrane</keyword>
<dbReference type="Proteomes" id="UP001500635">
    <property type="component" value="Unassembled WGS sequence"/>
</dbReference>
<gene>
    <name evidence="3" type="ORF">GCM10023147_36980</name>
</gene>
<comment type="caution">
    <text evidence="3">The sequence shown here is derived from an EMBL/GenBank/DDBJ whole genome shotgun (WGS) entry which is preliminary data.</text>
</comment>
<feature type="compositionally biased region" description="Basic and acidic residues" evidence="1">
    <location>
        <begin position="186"/>
        <end position="206"/>
    </location>
</feature>
<name>A0ABP8K218_9ACTN</name>
<sequence length="252" mass="25956">MLIAALGATVVGFVLLIAALITANMWLAVACVAVCAVGVLLLLGDVLTYRRAERDGAPDAGDAERPARGKQRTVADLAAGAGAATAVGAATTGAAKRAGHRAPDTDSEPEPVETGTAESADPADSGVDRTVDGVAGTIGHEEFGHHEGDAPPTQQLALGLRHSAPVDWTHESPADTDDAAERAAFRHAGYDPDKTDLIARIEDGPSWHDSAADDDANDGGDEAEPEAARSGESAQPIGNDDRTRQFPRPNFD</sequence>
<protein>
    <submittedName>
        <fullName evidence="3">Uncharacterized protein</fullName>
    </submittedName>
</protein>
<organism evidence="3 4">
    <name type="scientific">Tsukamurella soli</name>
    <dbReference type="NCBI Taxonomy" id="644556"/>
    <lineage>
        <taxon>Bacteria</taxon>
        <taxon>Bacillati</taxon>
        <taxon>Actinomycetota</taxon>
        <taxon>Actinomycetes</taxon>
        <taxon>Mycobacteriales</taxon>
        <taxon>Tsukamurellaceae</taxon>
        <taxon>Tsukamurella</taxon>
    </lineage>
</organism>
<feature type="compositionally biased region" description="Acidic residues" evidence="1">
    <location>
        <begin position="212"/>
        <end position="225"/>
    </location>
</feature>
<reference evidence="4" key="1">
    <citation type="journal article" date="2019" name="Int. J. Syst. Evol. Microbiol.">
        <title>The Global Catalogue of Microorganisms (GCM) 10K type strain sequencing project: providing services to taxonomists for standard genome sequencing and annotation.</title>
        <authorList>
            <consortium name="The Broad Institute Genomics Platform"/>
            <consortium name="The Broad Institute Genome Sequencing Center for Infectious Disease"/>
            <person name="Wu L."/>
            <person name="Ma J."/>
        </authorList>
    </citation>
    <scope>NUCLEOTIDE SEQUENCE [LARGE SCALE GENOMIC DNA]</scope>
    <source>
        <strain evidence="4">JCM 17688</strain>
    </source>
</reference>
<dbReference type="EMBL" id="BAABFR010000071">
    <property type="protein sequence ID" value="GAA4399511.1"/>
    <property type="molecule type" value="Genomic_DNA"/>
</dbReference>
<feature type="transmembrane region" description="Helical" evidence="2">
    <location>
        <begin position="12"/>
        <end position="44"/>
    </location>
</feature>
<keyword evidence="2" id="KW-1133">Transmembrane helix</keyword>
<dbReference type="RefSeq" id="WP_344998740.1">
    <property type="nucleotide sequence ID" value="NZ_BAABFR010000071.1"/>
</dbReference>
<keyword evidence="2" id="KW-0472">Membrane</keyword>
<evidence type="ECO:0000313" key="3">
    <source>
        <dbReference type="EMBL" id="GAA4399511.1"/>
    </source>
</evidence>
<evidence type="ECO:0000313" key="4">
    <source>
        <dbReference type="Proteomes" id="UP001500635"/>
    </source>
</evidence>
<feature type="region of interest" description="Disordered" evidence="1">
    <location>
        <begin position="186"/>
        <end position="252"/>
    </location>
</feature>
<evidence type="ECO:0000256" key="2">
    <source>
        <dbReference type="SAM" id="Phobius"/>
    </source>
</evidence>
<proteinExistence type="predicted"/>
<evidence type="ECO:0000256" key="1">
    <source>
        <dbReference type="SAM" id="MobiDB-lite"/>
    </source>
</evidence>
<keyword evidence="4" id="KW-1185">Reference proteome</keyword>
<accession>A0ABP8K218</accession>
<feature type="region of interest" description="Disordered" evidence="1">
    <location>
        <begin position="91"/>
        <end position="132"/>
    </location>
</feature>